<sequence length="158" mass="17416">MQSFGKVIRAKRVTGTSAGGTRGRTSSLPPISCSVIPAAALLCGTMDVIIYRRCYCSSLLPINAYYQHLIISESFALHVVVHKPAIHVSLLRFVSPPGFIEADISLCTEQLKSQSWDTIPITSSAHLKPERQSELDIAEMCSDVTHPASHHSTWYRHI</sequence>
<organism evidence="1 2">
    <name type="scientific">Portunus trituberculatus</name>
    <name type="common">Swimming crab</name>
    <name type="synonym">Neptunus trituberculatus</name>
    <dbReference type="NCBI Taxonomy" id="210409"/>
    <lineage>
        <taxon>Eukaryota</taxon>
        <taxon>Metazoa</taxon>
        <taxon>Ecdysozoa</taxon>
        <taxon>Arthropoda</taxon>
        <taxon>Crustacea</taxon>
        <taxon>Multicrustacea</taxon>
        <taxon>Malacostraca</taxon>
        <taxon>Eumalacostraca</taxon>
        <taxon>Eucarida</taxon>
        <taxon>Decapoda</taxon>
        <taxon>Pleocyemata</taxon>
        <taxon>Brachyura</taxon>
        <taxon>Eubrachyura</taxon>
        <taxon>Portunoidea</taxon>
        <taxon>Portunidae</taxon>
        <taxon>Portuninae</taxon>
        <taxon>Portunus</taxon>
    </lineage>
</organism>
<dbReference type="AlphaFoldDB" id="A0A5B7FVJ2"/>
<gene>
    <name evidence="1" type="ORF">E2C01_042770</name>
</gene>
<protein>
    <submittedName>
        <fullName evidence="1">Uncharacterized protein</fullName>
    </submittedName>
</protein>
<keyword evidence="2" id="KW-1185">Reference proteome</keyword>
<accession>A0A5B7FVJ2</accession>
<evidence type="ECO:0000313" key="2">
    <source>
        <dbReference type="Proteomes" id="UP000324222"/>
    </source>
</evidence>
<dbReference type="Proteomes" id="UP000324222">
    <property type="component" value="Unassembled WGS sequence"/>
</dbReference>
<comment type="caution">
    <text evidence="1">The sequence shown here is derived from an EMBL/GenBank/DDBJ whole genome shotgun (WGS) entry which is preliminary data.</text>
</comment>
<evidence type="ECO:0000313" key="1">
    <source>
        <dbReference type="EMBL" id="MPC48983.1"/>
    </source>
</evidence>
<dbReference type="EMBL" id="VSRR010008591">
    <property type="protein sequence ID" value="MPC48983.1"/>
    <property type="molecule type" value="Genomic_DNA"/>
</dbReference>
<name>A0A5B7FVJ2_PORTR</name>
<reference evidence="1 2" key="1">
    <citation type="submission" date="2019-05" db="EMBL/GenBank/DDBJ databases">
        <title>Another draft genome of Portunus trituberculatus and its Hox gene families provides insights of decapod evolution.</title>
        <authorList>
            <person name="Jeong J.-H."/>
            <person name="Song I."/>
            <person name="Kim S."/>
            <person name="Choi T."/>
            <person name="Kim D."/>
            <person name="Ryu S."/>
            <person name="Kim W."/>
        </authorList>
    </citation>
    <scope>NUCLEOTIDE SEQUENCE [LARGE SCALE GENOMIC DNA]</scope>
    <source>
        <tissue evidence="1">Muscle</tissue>
    </source>
</reference>
<proteinExistence type="predicted"/>